<dbReference type="EMBL" id="JACHJN010000009">
    <property type="protein sequence ID" value="MBB5958896.1"/>
    <property type="molecule type" value="Genomic_DNA"/>
</dbReference>
<dbReference type="Proteomes" id="UP000547510">
    <property type="component" value="Unassembled WGS sequence"/>
</dbReference>
<evidence type="ECO:0000313" key="4">
    <source>
        <dbReference type="Proteomes" id="UP000547510"/>
    </source>
</evidence>
<dbReference type="InterPro" id="IPR007560">
    <property type="entry name" value="Restrct_endonuc_IV_Mrr"/>
</dbReference>
<feature type="domain" description="Restriction endonuclease type IV Mrr" evidence="2">
    <location>
        <begin position="50"/>
        <end position="125"/>
    </location>
</feature>
<evidence type="ECO:0000313" key="3">
    <source>
        <dbReference type="EMBL" id="MBB5958896.1"/>
    </source>
</evidence>
<reference evidence="3 4" key="1">
    <citation type="submission" date="2020-08" db="EMBL/GenBank/DDBJ databases">
        <title>Genomic Encyclopedia of Type Strains, Phase III (KMG-III): the genomes of soil and plant-associated and newly described type strains.</title>
        <authorList>
            <person name="Whitman W."/>
        </authorList>
    </citation>
    <scope>NUCLEOTIDE SEQUENCE [LARGE SCALE GENOMIC DNA]</scope>
    <source>
        <strain evidence="3 4">CECT 8640</strain>
    </source>
</reference>
<accession>A0A841CTY8</accession>
<comment type="caution">
    <text evidence="3">The sequence shown here is derived from an EMBL/GenBank/DDBJ whole genome shotgun (WGS) entry which is preliminary data.</text>
</comment>
<feature type="region of interest" description="Disordered" evidence="1">
    <location>
        <begin position="325"/>
        <end position="344"/>
    </location>
</feature>
<proteinExistence type="predicted"/>
<dbReference type="GO" id="GO:0003677">
    <property type="term" value="F:DNA binding"/>
    <property type="evidence" value="ECO:0007669"/>
    <property type="project" value="InterPro"/>
</dbReference>
<organism evidence="3 4">
    <name type="scientific">Saccharothrix tamanrassetensis</name>
    <dbReference type="NCBI Taxonomy" id="1051531"/>
    <lineage>
        <taxon>Bacteria</taxon>
        <taxon>Bacillati</taxon>
        <taxon>Actinomycetota</taxon>
        <taxon>Actinomycetes</taxon>
        <taxon>Pseudonocardiales</taxon>
        <taxon>Pseudonocardiaceae</taxon>
        <taxon>Saccharothrix</taxon>
    </lineage>
</organism>
<dbReference type="InterPro" id="IPR011335">
    <property type="entry name" value="Restrct_endonuc-II-like"/>
</dbReference>
<keyword evidence="4" id="KW-1185">Reference proteome</keyword>
<dbReference type="GO" id="GO:0009307">
    <property type="term" value="P:DNA restriction-modification system"/>
    <property type="evidence" value="ECO:0007669"/>
    <property type="project" value="InterPro"/>
</dbReference>
<evidence type="ECO:0000256" key="1">
    <source>
        <dbReference type="SAM" id="MobiDB-lite"/>
    </source>
</evidence>
<dbReference type="RefSeq" id="WP_184695280.1">
    <property type="nucleotide sequence ID" value="NZ_JACHJN010000009.1"/>
</dbReference>
<sequence>MHDAENEPPPSSARPGLDLELLAHQIFSELEGDRAVVKHNDRILGRLSGAQRQIDVSIRWSDATKQPRLAVVEVKDRGRRADLTDLDKLATVLRDTGADRGVLVSNRGFTAPALRYARNLGIELYALHDSVTGRWRDVLKLPVLWTTLTPVLSGSLSHHAEAGDTIYSDDRVGWFANLSDDGGKTRIRIPERFTDLWNSRQLDIRADGPVKLISTKPVQIYVTDVNNEPRWRPVYDFVISYTVRRRYWLGHVDPVECRGLVDLLSHRIVPSYVHWSEVPLSRDESWVEIEDPHAVPVRANEHLYSIEDAVIDPNNFRLGNSQEIRNATTGELENRSTVSPPTTP</sequence>
<name>A0A841CTY8_9PSEU</name>
<evidence type="ECO:0000259" key="2">
    <source>
        <dbReference type="Pfam" id="PF04471"/>
    </source>
</evidence>
<dbReference type="SUPFAM" id="SSF52980">
    <property type="entry name" value="Restriction endonuclease-like"/>
    <property type="match status" value="1"/>
</dbReference>
<protein>
    <recommendedName>
        <fullName evidence="2">Restriction endonuclease type IV Mrr domain-containing protein</fullName>
    </recommendedName>
</protein>
<dbReference type="AlphaFoldDB" id="A0A841CTY8"/>
<dbReference type="Pfam" id="PF04471">
    <property type="entry name" value="Mrr_cat"/>
    <property type="match status" value="1"/>
</dbReference>
<gene>
    <name evidence="3" type="ORF">FHS29_005505</name>
</gene>
<dbReference type="GO" id="GO:0004519">
    <property type="term" value="F:endonuclease activity"/>
    <property type="evidence" value="ECO:0007669"/>
    <property type="project" value="InterPro"/>
</dbReference>